<dbReference type="Proteomes" id="UP000093355">
    <property type="component" value="Unassembled WGS sequence"/>
</dbReference>
<gene>
    <name evidence="2" type="ORF">A7J15_07440</name>
</gene>
<dbReference type="EMBL" id="LXMD01000024">
    <property type="protein sequence ID" value="OCG73509.1"/>
    <property type="molecule type" value="Genomic_DNA"/>
</dbReference>
<dbReference type="STRING" id="904291.A7J15_07440"/>
<reference evidence="2 3" key="1">
    <citation type="submission" date="2016-05" db="EMBL/GenBank/DDBJ databases">
        <authorList>
            <person name="Lavstsen T."/>
            <person name="Jespersen J.S."/>
        </authorList>
    </citation>
    <scope>NUCLEOTIDE SEQUENCE [LARGE SCALE GENOMIC DNA]</scope>
    <source>
        <strain evidence="2 3">YLB-01</strain>
    </source>
</reference>
<dbReference type="InterPro" id="IPR029039">
    <property type="entry name" value="Flavoprotein-like_sf"/>
</dbReference>
<evidence type="ECO:0000313" key="2">
    <source>
        <dbReference type="EMBL" id="OCG73509.1"/>
    </source>
</evidence>
<dbReference type="SUPFAM" id="SSF52218">
    <property type="entry name" value="Flavoproteins"/>
    <property type="match status" value="1"/>
</dbReference>
<dbReference type="Gene3D" id="3.40.50.360">
    <property type="match status" value="1"/>
</dbReference>
<dbReference type="GO" id="GO:0016491">
    <property type="term" value="F:oxidoreductase activity"/>
    <property type="evidence" value="ECO:0007669"/>
    <property type="project" value="InterPro"/>
</dbReference>
<organism evidence="2 3">
    <name type="scientific">Microbacterium sediminis</name>
    <dbReference type="NCBI Taxonomy" id="904291"/>
    <lineage>
        <taxon>Bacteria</taxon>
        <taxon>Bacillati</taxon>
        <taxon>Actinomycetota</taxon>
        <taxon>Actinomycetes</taxon>
        <taxon>Micrococcales</taxon>
        <taxon>Microbacteriaceae</taxon>
        <taxon>Microbacterium</taxon>
    </lineage>
</organism>
<name>A0A1B9NA81_9MICO</name>
<dbReference type="InterPro" id="IPR005025">
    <property type="entry name" value="FMN_Rdtase-like_dom"/>
</dbReference>
<comment type="caution">
    <text evidence="2">The sequence shown here is derived from an EMBL/GenBank/DDBJ whole genome shotgun (WGS) entry which is preliminary data.</text>
</comment>
<proteinExistence type="predicted"/>
<dbReference type="AlphaFoldDB" id="A0A1B9NA81"/>
<dbReference type="OrthoDB" id="8853249at2"/>
<sequence length="205" mass="21946">MADNDITALALNCTLKPSPADSSTHLMSRQLLDRLAAHGVDGHELRLVDHDIAPGVEADMGEGDAWPGIRQQVLDADILVFVTPTWLGQHSSVAQRALERLDAELSTTDDQGRPILWDKVAIVGVVGNEDGAHHISAILFQALNDIGFTIPAQAAVYWNGEAMSTTDYKDLPETPQAVASTMDGAASNAAHLARLLRARPYPAVP</sequence>
<accession>A0A1B9NA81</accession>
<dbReference type="Pfam" id="PF03358">
    <property type="entry name" value="FMN_red"/>
    <property type="match status" value="1"/>
</dbReference>
<protein>
    <submittedName>
        <fullName evidence="2">Flavodoxin</fullName>
    </submittedName>
</protein>
<dbReference type="RefSeq" id="WP_067026529.1">
    <property type="nucleotide sequence ID" value="NZ_CP038256.1"/>
</dbReference>
<feature type="domain" description="NADPH-dependent FMN reductase-like" evidence="1">
    <location>
        <begin position="10"/>
        <end position="157"/>
    </location>
</feature>
<evidence type="ECO:0000259" key="1">
    <source>
        <dbReference type="Pfam" id="PF03358"/>
    </source>
</evidence>
<evidence type="ECO:0000313" key="3">
    <source>
        <dbReference type="Proteomes" id="UP000093355"/>
    </source>
</evidence>
<keyword evidence="3" id="KW-1185">Reference proteome</keyword>